<dbReference type="InterPro" id="IPR011013">
    <property type="entry name" value="Gal_mutarotase_sf_dom"/>
</dbReference>
<dbReference type="Proteomes" id="UP000234585">
    <property type="component" value="Unassembled WGS sequence"/>
</dbReference>
<dbReference type="Pfam" id="PF03632">
    <property type="entry name" value="Glyco_hydro_65m"/>
    <property type="match status" value="1"/>
</dbReference>
<protein>
    <recommendedName>
        <fullName evidence="3">alpha,alpha-trehalase</fullName>
        <ecNumber evidence="3">3.2.1.28</ecNumber>
    </recommendedName>
</protein>
<dbReference type="InterPro" id="IPR005196">
    <property type="entry name" value="Glyco_hydro_65_N"/>
</dbReference>
<dbReference type="GO" id="GO:0071555">
    <property type="term" value="P:cell wall organization"/>
    <property type="evidence" value="ECO:0007669"/>
    <property type="project" value="UniProtKB-KW"/>
</dbReference>
<dbReference type="GO" id="GO:0005993">
    <property type="term" value="P:trehalose catabolic process"/>
    <property type="evidence" value="ECO:0007669"/>
    <property type="project" value="TreeGrafter"/>
</dbReference>
<dbReference type="GeneID" id="36528058"/>
<dbReference type="Gene3D" id="1.50.10.10">
    <property type="match status" value="1"/>
</dbReference>
<reference evidence="9 10" key="1">
    <citation type="submission" date="2017-12" db="EMBL/GenBank/DDBJ databases">
        <authorList>
            <consortium name="DOE Joint Genome Institute"/>
            <person name="Haridas S."/>
            <person name="Kjaerbolling I."/>
            <person name="Vesth T.C."/>
            <person name="Frisvad J.C."/>
            <person name="Nybo J.L."/>
            <person name="Theobald S."/>
            <person name="Kuo A."/>
            <person name="Bowyer P."/>
            <person name="Matsuda Y."/>
            <person name="Mondo S."/>
            <person name="Lyhne E.K."/>
            <person name="Kogle M.E."/>
            <person name="Clum A."/>
            <person name="Lipzen A."/>
            <person name="Salamov A."/>
            <person name="Ngan C.Y."/>
            <person name="Daum C."/>
            <person name="Chiniquy J."/>
            <person name="Barry K."/>
            <person name="LaButti K."/>
            <person name="Simmons B.A."/>
            <person name="Magnuson J.K."/>
            <person name="Mortensen U.H."/>
            <person name="Larsen T.O."/>
            <person name="Grigoriev I.V."/>
            <person name="Baker S.E."/>
            <person name="Andersen M.R."/>
            <person name="Nordberg H.P."/>
            <person name="Cantor M.N."/>
            <person name="Hua S.X."/>
        </authorList>
    </citation>
    <scope>NUCLEOTIDE SEQUENCE [LARGE SCALE GENOMIC DNA]</scope>
    <source>
        <strain evidence="9 10">CBS 102.13</strain>
    </source>
</reference>
<dbReference type="InterPro" id="IPR008979">
    <property type="entry name" value="Galactose-bd-like_sf"/>
</dbReference>
<keyword evidence="5" id="KW-0325">Glycoprotein</keyword>
<evidence type="ECO:0000256" key="4">
    <source>
        <dbReference type="ARBA" id="ARBA00022801"/>
    </source>
</evidence>
<dbReference type="InterPro" id="IPR037018">
    <property type="entry name" value="GH65_N"/>
</dbReference>
<feature type="domain" description="Glycoside hydrolase family 65 N-terminal" evidence="8">
    <location>
        <begin position="10"/>
        <end position="274"/>
    </location>
</feature>
<sequence length="911" mass="101112">MLCTDSFLPNHYQTAPYVSNGYFGQTLPSEGMGYWVQRGENGSFTNNSWPLDQPRATFGTVSGFWNLQENTTHFASPENLRRGGESVISGIPDWTGLLLTTADGNIYRPGVDPLTVRRYQQCMSAQNGIVQTNVTWQPPSNTAFQLNYTILAHRTRATLGLVRLDIAVHDDTTVQVTDLLDGAGAVRSEFESKGFDKGDSIWTSVKPYGIPNVTAHIFSTIQFEGVNPEPISTELGNPPRVSTNASTIAQQWKINLKQGDQVTIYKFVGITSSDAFGKSASLIARSSALQARSTPWNLLLREHINAWDQTWNDSDIIIPGDVELQRAVRASLFQILTNLPKTVDLANSIHVGGLTSDSYAGLVFWDSDTWIYPAIQVLHPESASTILKYRSRLLGQAIDNAKLYGYAGALYPWTSGRFGNCTGTGMCKDYQYHLNTDIAQSLWNYFLQSNNRTWLAETAYPVIKSVADMFAAYVKKNRTTGRYETILLGEPDEFAYFKDNGAFTNAGIVQLLGEWAPTAARLLNQPIPKNWTEIVQNIEIPLNDQKNITLGFTGMPGDWVVKQASVILLNYPLGYQHEQAKNDISYYSATTTPGGPAMTWSVFAISEAQTETQGCAAYTYLLRSYEPYIRKPFYQFSETALDSMSEDNPAFPFGFNPAFPFLTGAGGFLQIFTHGLTGMRLHLEHLHFDPVLPPQLPHGVVVKGLKWRGAILDVTISLNNSVISRRLSAEDSNEQVLIQIGKSDKTFELLPGQSYTVSTRRPDLKSKNLAACTSVSSTSEFVSQMYPLSMVDGSNSTYWQPKDTVASVIFDLGQPQDVSGVNLIWGPNPPREFDLGIKLIENNDFIRLLTDGAVSISSPYRPKEAELVRIRQPNITINRFENVNQVRYINLTVKGSWAAGQSATVAELYVF</sequence>
<gene>
    <name evidence="9" type="ORF">BDW47DRAFT_99569</name>
</gene>
<keyword evidence="6" id="KW-0961">Cell wall biogenesis/degradation</keyword>
<evidence type="ECO:0000256" key="3">
    <source>
        <dbReference type="ARBA" id="ARBA00012757"/>
    </source>
</evidence>
<dbReference type="EMBL" id="KZ559120">
    <property type="protein sequence ID" value="PLB41688.1"/>
    <property type="molecule type" value="Genomic_DNA"/>
</dbReference>
<dbReference type="STRING" id="41067.A0A2I2FM23"/>
<dbReference type="Pfam" id="PF03636">
    <property type="entry name" value="Glyco_hydro_65N"/>
    <property type="match status" value="1"/>
</dbReference>
<accession>A0A2I2FM23</accession>
<dbReference type="SUPFAM" id="SSF48208">
    <property type="entry name" value="Six-hairpin glycosidases"/>
    <property type="match status" value="1"/>
</dbReference>
<comment type="similarity">
    <text evidence="2">Belongs to the glycosyl hydrolase 65 family.</text>
</comment>
<dbReference type="PANTHER" id="PTHR11051">
    <property type="entry name" value="GLYCOSYL HYDROLASE-RELATED"/>
    <property type="match status" value="1"/>
</dbReference>
<evidence type="ECO:0000256" key="6">
    <source>
        <dbReference type="ARBA" id="ARBA00023316"/>
    </source>
</evidence>
<name>A0A2I2FM23_ASPCN</name>
<dbReference type="InterPro" id="IPR012341">
    <property type="entry name" value="6hp_glycosidase-like_sf"/>
</dbReference>
<dbReference type="OrthoDB" id="200349at2759"/>
<dbReference type="FunFam" id="1.50.10.10:FF:000032">
    <property type="entry name" value="Vacuolar acid trehalase"/>
    <property type="match status" value="1"/>
</dbReference>
<evidence type="ECO:0000259" key="7">
    <source>
        <dbReference type="Pfam" id="PF03632"/>
    </source>
</evidence>
<dbReference type="AlphaFoldDB" id="A0A2I2FM23"/>
<dbReference type="GO" id="GO:0030246">
    <property type="term" value="F:carbohydrate binding"/>
    <property type="evidence" value="ECO:0007669"/>
    <property type="project" value="InterPro"/>
</dbReference>
<evidence type="ECO:0000313" key="9">
    <source>
        <dbReference type="EMBL" id="PLB41688.1"/>
    </source>
</evidence>
<evidence type="ECO:0000256" key="1">
    <source>
        <dbReference type="ARBA" id="ARBA00001576"/>
    </source>
</evidence>
<dbReference type="RefSeq" id="XP_024675700.1">
    <property type="nucleotide sequence ID" value="XM_024820898.1"/>
</dbReference>
<dbReference type="PANTHER" id="PTHR11051:SF8">
    <property type="entry name" value="PROTEIN-GLUCOSYLGALACTOSYLHYDROXYLYSINE GLUCOSIDASE"/>
    <property type="match status" value="1"/>
</dbReference>
<dbReference type="SUPFAM" id="SSF49785">
    <property type="entry name" value="Galactose-binding domain-like"/>
    <property type="match status" value="1"/>
</dbReference>
<dbReference type="Gene3D" id="2.70.98.40">
    <property type="entry name" value="Glycoside hydrolase, family 65, N-terminal domain"/>
    <property type="match status" value="1"/>
</dbReference>
<dbReference type="InterPro" id="IPR005195">
    <property type="entry name" value="Glyco_hydro_65_M"/>
</dbReference>
<dbReference type="Gene3D" id="2.60.120.260">
    <property type="entry name" value="Galactose-binding domain-like"/>
    <property type="match status" value="1"/>
</dbReference>
<evidence type="ECO:0000259" key="8">
    <source>
        <dbReference type="Pfam" id="PF03636"/>
    </source>
</evidence>
<dbReference type="Gene3D" id="2.60.420.10">
    <property type="entry name" value="Maltose phosphorylase, domain 3"/>
    <property type="match status" value="1"/>
</dbReference>
<dbReference type="GO" id="GO:0009277">
    <property type="term" value="C:fungal-type cell wall"/>
    <property type="evidence" value="ECO:0007669"/>
    <property type="project" value="TreeGrafter"/>
</dbReference>
<organism evidence="9 10">
    <name type="scientific">Aspergillus candidus</name>
    <dbReference type="NCBI Taxonomy" id="41067"/>
    <lineage>
        <taxon>Eukaryota</taxon>
        <taxon>Fungi</taxon>
        <taxon>Dikarya</taxon>
        <taxon>Ascomycota</taxon>
        <taxon>Pezizomycotina</taxon>
        <taxon>Eurotiomycetes</taxon>
        <taxon>Eurotiomycetidae</taxon>
        <taxon>Eurotiales</taxon>
        <taxon>Aspergillaceae</taxon>
        <taxon>Aspergillus</taxon>
        <taxon>Aspergillus subgen. Circumdati</taxon>
    </lineage>
</organism>
<keyword evidence="4 9" id="KW-0378">Hydrolase</keyword>
<proteinExistence type="inferred from homology"/>
<dbReference type="SUPFAM" id="SSF74650">
    <property type="entry name" value="Galactose mutarotase-like"/>
    <property type="match status" value="1"/>
</dbReference>
<dbReference type="EC" id="3.2.1.28" evidence="3"/>
<dbReference type="GO" id="GO:0004555">
    <property type="term" value="F:alpha,alpha-trehalase activity"/>
    <property type="evidence" value="ECO:0007669"/>
    <property type="project" value="UniProtKB-EC"/>
</dbReference>
<comment type="catalytic activity">
    <reaction evidence="1">
        <text>alpha,alpha-trehalose + H2O = alpha-D-glucose + beta-D-glucose</text>
        <dbReference type="Rhea" id="RHEA:32675"/>
        <dbReference type="ChEBI" id="CHEBI:15377"/>
        <dbReference type="ChEBI" id="CHEBI:15903"/>
        <dbReference type="ChEBI" id="CHEBI:16551"/>
        <dbReference type="ChEBI" id="CHEBI:17925"/>
        <dbReference type="EC" id="3.2.1.28"/>
    </reaction>
</comment>
<dbReference type="InterPro" id="IPR008928">
    <property type="entry name" value="6-hairpin_glycosidase_sf"/>
</dbReference>
<evidence type="ECO:0000313" key="10">
    <source>
        <dbReference type="Proteomes" id="UP000234585"/>
    </source>
</evidence>
<evidence type="ECO:0000256" key="5">
    <source>
        <dbReference type="ARBA" id="ARBA00023180"/>
    </source>
</evidence>
<evidence type="ECO:0000256" key="2">
    <source>
        <dbReference type="ARBA" id="ARBA00006768"/>
    </source>
</evidence>
<keyword evidence="10" id="KW-1185">Reference proteome</keyword>
<feature type="domain" description="Glycoside hydrolase family 65 central catalytic" evidence="7">
    <location>
        <begin position="330"/>
        <end position="547"/>
    </location>
</feature>